<dbReference type="SUPFAM" id="SSF49503">
    <property type="entry name" value="Cupredoxins"/>
    <property type="match status" value="3"/>
</dbReference>
<dbReference type="CDD" id="cd13858">
    <property type="entry name" value="CuRO_1_tcLCC2_insect_like"/>
    <property type="match status" value="1"/>
</dbReference>
<protein>
    <submittedName>
        <fullName evidence="7">Uncharacterized protein</fullName>
    </submittedName>
</protein>
<dbReference type="InterPro" id="IPR011706">
    <property type="entry name" value="Cu-oxidase_C"/>
</dbReference>
<dbReference type="GO" id="GO:0005886">
    <property type="term" value="C:plasma membrane"/>
    <property type="evidence" value="ECO:0007669"/>
    <property type="project" value="TreeGrafter"/>
</dbReference>
<dbReference type="GO" id="GO:0016491">
    <property type="term" value="F:oxidoreductase activity"/>
    <property type="evidence" value="ECO:0007669"/>
    <property type="project" value="UniProtKB-KW"/>
</dbReference>
<dbReference type="InterPro" id="IPR033138">
    <property type="entry name" value="Cu_oxidase_CS"/>
</dbReference>
<gene>
    <name evidence="7" type="ORF">ONE63_008064</name>
</gene>
<comment type="caution">
    <text evidence="7">The sequence shown here is derived from an EMBL/GenBank/DDBJ whole genome shotgun (WGS) entry which is preliminary data.</text>
</comment>
<dbReference type="PANTHER" id="PTHR11709:SF232">
    <property type="entry name" value="STRAW, ISOFORM G"/>
    <property type="match status" value="1"/>
</dbReference>
<dbReference type="AlphaFoldDB" id="A0AAV7XWK6"/>
<dbReference type="InterPro" id="IPR002355">
    <property type="entry name" value="Cu_oxidase_Cu_BS"/>
</dbReference>
<name>A0AAV7XWK6_9NEOP</name>
<dbReference type="FunFam" id="2.60.40.420:FF:000031">
    <property type="entry name" value="Laccase-2 isoform A"/>
    <property type="match status" value="1"/>
</dbReference>
<evidence type="ECO:0000256" key="3">
    <source>
        <dbReference type="ARBA" id="ARBA00023002"/>
    </source>
</evidence>
<feature type="domain" description="Plastocyanin-like" evidence="4">
    <location>
        <begin position="154"/>
        <end position="309"/>
    </location>
</feature>
<proteinExistence type="inferred from homology"/>
<dbReference type="EMBL" id="JAPTSV010000005">
    <property type="protein sequence ID" value="KAJ1528150.1"/>
    <property type="molecule type" value="Genomic_DNA"/>
</dbReference>
<evidence type="ECO:0000259" key="4">
    <source>
        <dbReference type="Pfam" id="PF00394"/>
    </source>
</evidence>
<evidence type="ECO:0000259" key="5">
    <source>
        <dbReference type="Pfam" id="PF07731"/>
    </source>
</evidence>
<dbReference type="InterPro" id="IPR045087">
    <property type="entry name" value="Cu-oxidase_fam"/>
</dbReference>
<dbReference type="GO" id="GO:0006826">
    <property type="term" value="P:iron ion transport"/>
    <property type="evidence" value="ECO:0007669"/>
    <property type="project" value="TreeGrafter"/>
</dbReference>
<dbReference type="InterPro" id="IPR008972">
    <property type="entry name" value="Cupredoxin"/>
</dbReference>
<evidence type="ECO:0000313" key="8">
    <source>
        <dbReference type="Proteomes" id="UP001075354"/>
    </source>
</evidence>
<dbReference type="Proteomes" id="UP001075354">
    <property type="component" value="Chromosome 5"/>
</dbReference>
<dbReference type="PANTHER" id="PTHR11709">
    <property type="entry name" value="MULTI-COPPER OXIDASE"/>
    <property type="match status" value="1"/>
</dbReference>
<comment type="similarity">
    <text evidence="1">Belongs to the multicopper oxidase family.</text>
</comment>
<dbReference type="InterPro" id="IPR001117">
    <property type="entry name" value="Cu-oxidase_2nd"/>
</dbReference>
<dbReference type="PROSITE" id="PS00080">
    <property type="entry name" value="MULTICOPPER_OXIDASE2"/>
    <property type="match status" value="1"/>
</dbReference>
<dbReference type="CDD" id="cd13884">
    <property type="entry name" value="CuRO_2_tcLCC_insect_like"/>
    <property type="match status" value="1"/>
</dbReference>
<sequence>MYTVLGRACDVCTPGADNMFTSECQCVRADGVERGVLTVNRMLPGPSIQVCQGDRIVVDVKNHMEGMELTLHWHGLWQYGSQYSDGVPYVTQCPIHEGNTFRYQMEATNEGTHFWHAHTGLQKMDGLYGSLVVRQAPARDVHSSRYDFDLPHHVCLISDWIHELATERFPGRLEATECHARGQMPDTLLINGKGQYQVTAYNASVKPPLEVFEVTPGKRHRFRMINSMSSVCPMEIIVQGHNLTVIATDGEPVRPVVVNSIISYSGERYDFIITASLSPPAAYWIQARGLGECATHQVQQLAILRYAGAPEQPTTPAPTYSASLPPGIVLNPLDWHCNNSRAICVSQLRNAKTVTGLGRTPYRAIWLPFRFHVFSAPELFAPRTYNKYLVAVNGFHVASLVAGFSYASPPSPLLSQRNDIPPSQFCSPATNRNCSSVCPCTHVIDVPRQVLVEVIIIDEVSAPHLNHPFHLHGQVFYVVGMGCAPTSVRNVTAYVRDLQSRGRLIRQFVDPPAKDTIAVPNNGYVILRFVTDNPGYWMLHCHFLFHVPIGMVVVIHVGNDLLDLPPVPPRFPRCGNFEPPVLECANPYNQLLT</sequence>
<accession>A0AAV7XWK6</accession>
<keyword evidence="2" id="KW-0479">Metal-binding</keyword>
<reference evidence="7" key="1">
    <citation type="submission" date="2022-12" db="EMBL/GenBank/DDBJ databases">
        <title>Chromosome-level genome assembly of the bean flower thrips Megalurothrips usitatus.</title>
        <authorList>
            <person name="Ma L."/>
            <person name="Liu Q."/>
            <person name="Li H."/>
            <person name="Cai W."/>
        </authorList>
    </citation>
    <scope>NUCLEOTIDE SEQUENCE</scope>
    <source>
        <strain evidence="7">Cailab_2022a</strain>
    </source>
</reference>
<dbReference type="Pfam" id="PF00394">
    <property type="entry name" value="Cu-oxidase"/>
    <property type="match status" value="1"/>
</dbReference>
<dbReference type="InterPro" id="IPR011707">
    <property type="entry name" value="Cu-oxidase-like_N"/>
</dbReference>
<feature type="domain" description="Plastocyanin-like" evidence="5">
    <location>
        <begin position="426"/>
        <end position="558"/>
    </location>
</feature>
<evidence type="ECO:0000259" key="6">
    <source>
        <dbReference type="Pfam" id="PF07732"/>
    </source>
</evidence>
<keyword evidence="3" id="KW-0560">Oxidoreductase</keyword>
<feature type="domain" description="Plastocyanin-like" evidence="6">
    <location>
        <begin position="25"/>
        <end position="136"/>
    </location>
</feature>
<evidence type="ECO:0000256" key="2">
    <source>
        <dbReference type="ARBA" id="ARBA00022723"/>
    </source>
</evidence>
<dbReference type="Gene3D" id="2.60.40.420">
    <property type="entry name" value="Cupredoxins - blue copper proteins"/>
    <property type="match status" value="3"/>
</dbReference>
<dbReference type="PROSITE" id="PS00079">
    <property type="entry name" value="MULTICOPPER_OXIDASE1"/>
    <property type="match status" value="1"/>
</dbReference>
<dbReference type="FunFam" id="2.60.40.420:FF:000045">
    <property type="entry name" value="Laccase 2"/>
    <property type="match status" value="1"/>
</dbReference>
<dbReference type="Pfam" id="PF07732">
    <property type="entry name" value="Cu-oxidase_3"/>
    <property type="match status" value="1"/>
</dbReference>
<dbReference type="GO" id="GO:0005507">
    <property type="term" value="F:copper ion binding"/>
    <property type="evidence" value="ECO:0007669"/>
    <property type="project" value="InterPro"/>
</dbReference>
<evidence type="ECO:0000256" key="1">
    <source>
        <dbReference type="ARBA" id="ARBA00010609"/>
    </source>
</evidence>
<evidence type="ECO:0000313" key="7">
    <source>
        <dbReference type="EMBL" id="KAJ1528150.1"/>
    </source>
</evidence>
<keyword evidence="8" id="KW-1185">Reference proteome</keyword>
<organism evidence="7 8">
    <name type="scientific">Megalurothrips usitatus</name>
    <name type="common">bean blossom thrips</name>
    <dbReference type="NCBI Taxonomy" id="439358"/>
    <lineage>
        <taxon>Eukaryota</taxon>
        <taxon>Metazoa</taxon>
        <taxon>Ecdysozoa</taxon>
        <taxon>Arthropoda</taxon>
        <taxon>Hexapoda</taxon>
        <taxon>Insecta</taxon>
        <taxon>Pterygota</taxon>
        <taxon>Neoptera</taxon>
        <taxon>Paraneoptera</taxon>
        <taxon>Thysanoptera</taxon>
        <taxon>Terebrantia</taxon>
        <taxon>Thripoidea</taxon>
        <taxon>Thripidae</taxon>
        <taxon>Megalurothrips</taxon>
    </lineage>
</organism>
<dbReference type="CDD" id="cd13905">
    <property type="entry name" value="CuRO_3_tcLLC2_insect_like"/>
    <property type="match status" value="1"/>
</dbReference>
<dbReference type="Pfam" id="PF07731">
    <property type="entry name" value="Cu-oxidase_2"/>
    <property type="match status" value="1"/>
</dbReference>